<dbReference type="EMBL" id="KB030418">
    <property type="protein sequence ID" value="ELK16975.1"/>
    <property type="molecule type" value="Genomic_DNA"/>
</dbReference>
<proteinExistence type="predicted"/>
<reference evidence="2" key="1">
    <citation type="journal article" date="2013" name="Science">
        <title>Comparative analysis of bat genomes provides insight into the evolution of flight and immunity.</title>
        <authorList>
            <person name="Zhang G."/>
            <person name="Cowled C."/>
            <person name="Shi Z."/>
            <person name="Huang Z."/>
            <person name="Bishop-Lilly K.A."/>
            <person name="Fang X."/>
            <person name="Wynne J.W."/>
            <person name="Xiong Z."/>
            <person name="Baker M.L."/>
            <person name="Zhao W."/>
            <person name="Tachedjian M."/>
            <person name="Zhu Y."/>
            <person name="Zhou P."/>
            <person name="Jiang X."/>
            <person name="Ng J."/>
            <person name="Yang L."/>
            <person name="Wu L."/>
            <person name="Xiao J."/>
            <person name="Feng Y."/>
            <person name="Chen Y."/>
            <person name="Sun X."/>
            <person name="Zhang Y."/>
            <person name="Marsh G.A."/>
            <person name="Crameri G."/>
            <person name="Broder C.C."/>
            <person name="Frey K.G."/>
            <person name="Wang L.F."/>
            <person name="Wang J."/>
        </authorList>
    </citation>
    <scope>NUCLEOTIDE SEQUENCE [LARGE SCALE GENOMIC DNA]</scope>
</reference>
<accession>L5L0P4</accession>
<protein>
    <submittedName>
        <fullName evidence="1">Uncharacterized protein</fullName>
    </submittedName>
</protein>
<name>L5L0P4_PTEAL</name>
<dbReference type="AlphaFoldDB" id="L5L0P4"/>
<dbReference type="InParanoid" id="L5L0P4"/>
<evidence type="ECO:0000313" key="2">
    <source>
        <dbReference type="Proteomes" id="UP000010552"/>
    </source>
</evidence>
<keyword evidence="2" id="KW-1185">Reference proteome</keyword>
<organism evidence="1 2">
    <name type="scientific">Pteropus alecto</name>
    <name type="common">Black flying fox</name>
    <dbReference type="NCBI Taxonomy" id="9402"/>
    <lineage>
        <taxon>Eukaryota</taxon>
        <taxon>Metazoa</taxon>
        <taxon>Chordata</taxon>
        <taxon>Craniata</taxon>
        <taxon>Vertebrata</taxon>
        <taxon>Euteleostomi</taxon>
        <taxon>Mammalia</taxon>
        <taxon>Eutheria</taxon>
        <taxon>Laurasiatheria</taxon>
        <taxon>Chiroptera</taxon>
        <taxon>Yinpterochiroptera</taxon>
        <taxon>Pteropodoidea</taxon>
        <taxon>Pteropodidae</taxon>
        <taxon>Pteropodinae</taxon>
        <taxon>Pteropus</taxon>
    </lineage>
</organism>
<sequence>MAHVFRALWAQPFREVPPRILRGGWVCGDLGARAEHGDAVPDRFPSYSTSIYSNKFGSCVTTGSIATVAPECLAKPFWM</sequence>
<gene>
    <name evidence="1" type="ORF">PAL_GLEAN10015860</name>
</gene>
<dbReference type="Proteomes" id="UP000010552">
    <property type="component" value="Unassembled WGS sequence"/>
</dbReference>
<evidence type="ECO:0000313" key="1">
    <source>
        <dbReference type="EMBL" id="ELK16975.1"/>
    </source>
</evidence>